<evidence type="ECO:0000313" key="16">
    <source>
        <dbReference type="Proteomes" id="UP000308652"/>
    </source>
</evidence>
<feature type="domain" description="CCR4-NOT transcription complex subunit 1-like NOT1 connector" evidence="14">
    <location>
        <begin position="1391"/>
        <end position="1575"/>
    </location>
</feature>
<keyword evidence="5" id="KW-0539">Nucleus</keyword>
<keyword evidence="4" id="KW-0804">Transcription</keyword>
<feature type="region of interest" description="Disordered" evidence="8">
    <location>
        <begin position="1298"/>
        <end position="1324"/>
    </location>
</feature>
<feature type="domain" description="CCR4-Not complex component Not1 C-terminal" evidence="9">
    <location>
        <begin position="1744"/>
        <end position="2101"/>
    </location>
</feature>
<feature type="compositionally biased region" description="Polar residues" evidence="8">
    <location>
        <begin position="821"/>
        <end position="834"/>
    </location>
</feature>
<dbReference type="InterPro" id="IPR024557">
    <property type="entry name" value="CNOT1_dom_4"/>
</dbReference>
<dbReference type="InterPro" id="IPR032194">
    <property type="entry name" value="CNOT1_HEAT"/>
</dbReference>
<evidence type="ECO:0000256" key="5">
    <source>
        <dbReference type="ARBA" id="ARBA00023242"/>
    </source>
</evidence>
<feature type="domain" description="CCR4-NOT transcription complex subunit 1" evidence="10">
    <location>
        <begin position="1150"/>
        <end position="1293"/>
    </location>
</feature>
<dbReference type="GO" id="GO:0000932">
    <property type="term" value="C:P-body"/>
    <property type="evidence" value="ECO:0007669"/>
    <property type="project" value="TreeGrafter"/>
</dbReference>
<dbReference type="Pfam" id="PF16415">
    <property type="entry name" value="CNOT1_CAF1_bind"/>
    <property type="match status" value="1"/>
</dbReference>
<organism evidence="15 16">
    <name type="scientific">Crucibulum laeve</name>
    <dbReference type="NCBI Taxonomy" id="68775"/>
    <lineage>
        <taxon>Eukaryota</taxon>
        <taxon>Fungi</taxon>
        <taxon>Dikarya</taxon>
        <taxon>Basidiomycota</taxon>
        <taxon>Agaricomycotina</taxon>
        <taxon>Agaricomycetes</taxon>
        <taxon>Agaricomycetidae</taxon>
        <taxon>Agaricales</taxon>
        <taxon>Agaricineae</taxon>
        <taxon>Nidulariaceae</taxon>
        <taxon>Crucibulum</taxon>
    </lineage>
</organism>
<protein>
    <recommendedName>
        <fullName evidence="7">General negative regulator of transcription subunit 1</fullName>
    </recommendedName>
</protein>
<evidence type="ECO:0000259" key="9">
    <source>
        <dbReference type="Pfam" id="PF04054"/>
    </source>
</evidence>
<dbReference type="Pfam" id="PF04054">
    <property type="entry name" value="Not1"/>
    <property type="match status" value="1"/>
</dbReference>
<evidence type="ECO:0000256" key="1">
    <source>
        <dbReference type="ARBA" id="ARBA00004123"/>
    </source>
</evidence>
<proteinExistence type="predicted"/>
<accession>A0A5C3MD00</accession>
<dbReference type="GO" id="GO:0005634">
    <property type="term" value="C:nucleus"/>
    <property type="evidence" value="ECO:0007669"/>
    <property type="project" value="UniProtKB-SubCell"/>
</dbReference>
<name>A0A5C3MD00_9AGAR</name>
<dbReference type="GO" id="GO:0017148">
    <property type="term" value="P:negative regulation of translation"/>
    <property type="evidence" value="ECO:0007669"/>
    <property type="project" value="InterPro"/>
</dbReference>
<dbReference type="Gene3D" id="1.25.40.180">
    <property type="match status" value="1"/>
</dbReference>
<keyword evidence="2" id="KW-0678">Repressor</keyword>
<evidence type="ECO:0000256" key="8">
    <source>
        <dbReference type="SAM" id="MobiDB-lite"/>
    </source>
</evidence>
<dbReference type="InterPro" id="IPR055454">
    <property type="entry name" value="CNOT1-like_NOT1_connector"/>
</dbReference>
<gene>
    <name evidence="15" type="ORF">BDQ12DRAFT_624082</name>
</gene>
<comment type="subcellular location">
    <subcellularLocation>
        <location evidence="1">Nucleus</location>
    </subcellularLocation>
</comment>
<feature type="compositionally biased region" description="Polar residues" evidence="8">
    <location>
        <begin position="1347"/>
        <end position="1379"/>
    </location>
</feature>
<keyword evidence="16" id="KW-1185">Reference proteome</keyword>
<evidence type="ECO:0000259" key="12">
    <source>
        <dbReference type="Pfam" id="PF16417"/>
    </source>
</evidence>
<evidence type="ECO:0000259" key="10">
    <source>
        <dbReference type="Pfam" id="PF12842"/>
    </source>
</evidence>
<dbReference type="Gene3D" id="1.25.40.800">
    <property type="match status" value="1"/>
</dbReference>
<evidence type="ECO:0000259" key="13">
    <source>
        <dbReference type="Pfam" id="PF16418"/>
    </source>
</evidence>
<feature type="domain" description="CCR4-NOT transcription complex subunit 1 TTP binding" evidence="12">
    <location>
        <begin position="664"/>
        <end position="822"/>
    </location>
</feature>
<evidence type="ECO:0000256" key="2">
    <source>
        <dbReference type="ARBA" id="ARBA00022491"/>
    </source>
</evidence>
<dbReference type="Pfam" id="PF16418">
    <property type="entry name" value="CNOT1_HEAT"/>
    <property type="match status" value="1"/>
</dbReference>
<feature type="domain" description="CCR4-NOT transcription complex subunit 1 CAF1-binding" evidence="11">
    <location>
        <begin position="858"/>
        <end position="1075"/>
    </location>
</feature>
<evidence type="ECO:0000256" key="4">
    <source>
        <dbReference type="ARBA" id="ARBA00023163"/>
    </source>
</evidence>
<evidence type="ECO:0000256" key="7">
    <source>
        <dbReference type="ARBA" id="ARBA00074459"/>
    </source>
</evidence>
<dbReference type="PANTHER" id="PTHR13162">
    <property type="entry name" value="CCR4-NOT TRANSCRIPTION COMPLEX"/>
    <property type="match status" value="1"/>
</dbReference>
<dbReference type="InterPro" id="IPR038535">
    <property type="entry name" value="CNOT1_TTP_bind_sf"/>
</dbReference>
<dbReference type="FunFam" id="1.25.40.180:FF:000012">
    <property type="entry name" value="Ccr4-Not transcription complex subunit"/>
    <property type="match status" value="1"/>
</dbReference>
<evidence type="ECO:0000256" key="6">
    <source>
        <dbReference type="ARBA" id="ARBA00059181"/>
    </source>
</evidence>
<comment type="function">
    <text evidence="6">Acts as a component of the CCR4-NOT core complex, which in the nucleus seems to be a general transcription factor, and in the cytoplasm the major mRNA deadenylase involved in mRNA turnover. The NOT protein subcomplex negatively regulates the basal and activated transcription of many genes. Preferentially affects TC-type TATA element-dependent transcription. Could directly or indirectly inhibit component(s) of the general transcription machinery.</text>
</comment>
<evidence type="ECO:0000256" key="3">
    <source>
        <dbReference type="ARBA" id="ARBA00023015"/>
    </source>
</evidence>
<evidence type="ECO:0000259" key="11">
    <source>
        <dbReference type="Pfam" id="PF16415"/>
    </source>
</evidence>
<dbReference type="EMBL" id="ML213592">
    <property type="protein sequence ID" value="TFK42787.1"/>
    <property type="molecule type" value="Genomic_DNA"/>
</dbReference>
<dbReference type="Gene3D" id="1.25.40.790">
    <property type="match status" value="1"/>
</dbReference>
<dbReference type="Pfam" id="PF25097">
    <property type="entry name" value="ARM_Cnot1"/>
    <property type="match status" value="1"/>
</dbReference>
<dbReference type="STRING" id="68775.A0A5C3MD00"/>
<dbReference type="InterPro" id="IPR032191">
    <property type="entry name" value="CNOT1_CAF1_bind"/>
</dbReference>
<sequence>MDNPPTTNIHTIVKAQIVFLLSTLTEENFDRNQVEIRSLSEQHGIDTYLHFIRRLIVHSQSRIASPHPPATLDPSTSLTFRLLVQETQRLARDPFLADRFRDGIDKGEGDIFRNFDLGRFVDRVGLRPLERLVLASSVVATSTRRELANQAVNVIRAEFENAVLALCHTPAFENADLSPNQVNKLMSNLLSSSSPDIPVLDATQRQALIAAAQTKYGKEVISPILRNIFANLSLPPGTTPVQALVQLGPEITSDVDVILALLSRFGMTEATPPQNAQVLEIVSTLGRLAVEGTVLCDVGALVLALSSFRVNLDWPSVIKSFDWPDRTGVDTATLKLLIAVLLNSPREAEPHAVTGFWQPWSNSLYQLRLLDALLSLPADTFTFVQLPGRRIVTVDDVSIASPTIKSLAANVQGHTWNSLELFEVLVRLAGSESMEIRNCVREMLDKAIKISAELVHMGLLQVPNFPWNEIRLEYSRKLLAMFLAGHPNHQLVFMRIWQIEPSYLTDAFRDFYDENPLNITRILDVAQDLKILESLLEVRPFTFALDVAALASRREYLNLDKWLADHVTSHGGEFLNSVIRFLEQKMDSEKVARLSDPAVESRTMALSPHTITIILRVLRNNSALVNEDDIKPAADVRNACLQIHPRLMSLIPGSDAEPGLTVVSYSNDIETEVDSIYKQMYDEHTTIDEVIAMLQQYKDSANPRDHEVFACMIHFLFDEYKFFQSYYPARELAMTGYLFGSLIRHHLIDYIPLGIAIRYVLDALNCPPETNLFKFGIQALGRFEFRIPEWPPVCEALLRIPHLLESRPDLVATIHRGLASTANGNDGNMDSSNPPSAPIPDTYPTFTSIQPDEIDGEVEPPPEEQSDRILFIVNNLAPNNFDSKLAEMKQVFVDEYSRWFANYLVDQRIGIEPNNHPLYLRLLDALDMRQLSRLVLQETLIKVAAMLNSEKMMQSGADRNTLKNVASWLGTITLARDQPIKHKNLSFKDLLIEGYDNGKLAVAIPFVCKTLEPCSKSKVFRPPNPWLMAVISLLAEIYHFAELKLNPKFEIESLCSSLDIDLGSVQATTILRSRPLESLSGLTMPEYPPDIDSLPIGGESSSLGMGDPQVLVLGAADSQRAVGAQIEAILGTLVSRIRISHQLAPLNTNPTFKRAIQLAVDRAVREIILPVVERSVTIAGISTRELVAKDFATEAQEDKLRNAGHLMAQKLAGSLALVTCKEPLKSNLATHLRQYLADHGFSEQMVPEQVVLLLVQDNIDIACSAIEKAAMERATSDVDEGFNASYDIRRRHRELRNGQPFWDPSAPHSSFSATLPDPLRVRPSGIQPHQAAVYEEFGMDPKRRATSRPSSTGSFNPSPLYAQSQSPAPIPNQGSQSHQEAMERFGVLTRDLEAVMSQLPVQSLTGLPPNHDIRHLVRQIMFLATDSADRQRTPLMMSQKIVQLLYKTPSQLGREVYVALLDQLCHSFDDVAKEAITWLLYAEDERKLNVPVTVTLLRSGLIDIRLQDQQLAKVLFTDPKPSLLNFAAGLIRECLSGDPPVAIRDQFTYSIEVLAQLSQSNKANEEANRLLDDLRGVRRPAVPTTSEIAVRQPSVKPETEQLREKLFVWFQQWVSIFQRSHSPEKSFVPFITQLTKQGILKMEDVSSFFFRVCAESSVNSYLKCIAAGDFDYAFQALDAMSRLIVYIIKYHGDASGVNNDQAKVHYMTKILSIFVLVLANSHEERGPNFQQKPFFRFFSSLVNDLHAIENHLGGVYFQLLVAISDTYSSLQPTYFPGFAFSWMCLISHRLFMPKLLLSENREGWSAFHKLLLSLFKFLSPFLKDADLQLAARDLYRGALRLLLVLLHDFPEFLSEYYFTLCDAIPPRCIQLRNIILSAFPPAIILPDPHLRNLNFDSIPEMGPIPPILSDFTSGLKNDDLRNYLDQYLLSRGTPSFLQSLKDRLRIPGSTDASPNVYNLSLINSLVMYIGVSSVAQAKARSGSSLFIASDPGVVALQFLATNLDTEGQHHLLSSIVLHLRYPNAHTHWFSSLLLHLFVEVKDDRFREVMTKVLLERFIVHRPHPWGALVTFIELLRNPKYEFWSKDFIRIAPEVTMLLESVARSIFQQ</sequence>
<dbReference type="Pfam" id="PF12842">
    <property type="entry name" value="DUF3819"/>
    <property type="match status" value="1"/>
</dbReference>
<keyword evidence="3" id="KW-0805">Transcription regulation</keyword>
<dbReference type="Gene3D" id="1.25.40.840">
    <property type="entry name" value="CCR4-NOT transcription complex subunit 1 TTP binding domain"/>
    <property type="match status" value="1"/>
</dbReference>
<dbReference type="InterPro" id="IPR040398">
    <property type="entry name" value="Not1"/>
</dbReference>
<dbReference type="GO" id="GO:0060090">
    <property type="term" value="F:molecular adaptor activity"/>
    <property type="evidence" value="ECO:0007669"/>
    <property type="project" value="TreeGrafter"/>
</dbReference>
<dbReference type="InterPro" id="IPR007196">
    <property type="entry name" value="CCR4-Not_Not1_C"/>
</dbReference>
<dbReference type="Pfam" id="PF16417">
    <property type="entry name" value="CNOT1_TTP_bind"/>
    <property type="match status" value="1"/>
</dbReference>
<feature type="compositionally biased region" description="Acidic residues" evidence="8">
    <location>
        <begin position="852"/>
        <end position="862"/>
    </location>
</feature>
<evidence type="ECO:0000259" key="14">
    <source>
        <dbReference type="Pfam" id="PF25097"/>
    </source>
</evidence>
<feature type="region of interest" description="Disordered" evidence="8">
    <location>
        <begin position="821"/>
        <end position="862"/>
    </location>
</feature>
<reference evidence="15 16" key="1">
    <citation type="journal article" date="2019" name="Nat. Ecol. Evol.">
        <title>Megaphylogeny resolves global patterns of mushroom evolution.</title>
        <authorList>
            <person name="Varga T."/>
            <person name="Krizsan K."/>
            <person name="Foldi C."/>
            <person name="Dima B."/>
            <person name="Sanchez-Garcia M."/>
            <person name="Sanchez-Ramirez S."/>
            <person name="Szollosi G.J."/>
            <person name="Szarkandi J.G."/>
            <person name="Papp V."/>
            <person name="Albert L."/>
            <person name="Andreopoulos W."/>
            <person name="Angelini C."/>
            <person name="Antonin V."/>
            <person name="Barry K.W."/>
            <person name="Bougher N.L."/>
            <person name="Buchanan P."/>
            <person name="Buyck B."/>
            <person name="Bense V."/>
            <person name="Catcheside P."/>
            <person name="Chovatia M."/>
            <person name="Cooper J."/>
            <person name="Damon W."/>
            <person name="Desjardin D."/>
            <person name="Finy P."/>
            <person name="Geml J."/>
            <person name="Haridas S."/>
            <person name="Hughes K."/>
            <person name="Justo A."/>
            <person name="Karasinski D."/>
            <person name="Kautmanova I."/>
            <person name="Kiss B."/>
            <person name="Kocsube S."/>
            <person name="Kotiranta H."/>
            <person name="LaButti K.M."/>
            <person name="Lechner B.E."/>
            <person name="Liimatainen K."/>
            <person name="Lipzen A."/>
            <person name="Lukacs Z."/>
            <person name="Mihaltcheva S."/>
            <person name="Morgado L.N."/>
            <person name="Niskanen T."/>
            <person name="Noordeloos M.E."/>
            <person name="Ohm R.A."/>
            <person name="Ortiz-Santana B."/>
            <person name="Ovrebo C."/>
            <person name="Racz N."/>
            <person name="Riley R."/>
            <person name="Savchenko A."/>
            <person name="Shiryaev A."/>
            <person name="Soop K."/>
            <person name="Spirin V."/>
            <person name="Szebenyi C."/>
            <person name="Tomsovsky M."/>
            <person name="Tulloss R.E."/>
            <person name="Uehling J."/>
            <person name="Grigoriev I.V."/>
            <person name="Vagvolgyi C."/>
            <person name="Papp T."/>
            <person name="Martin F.M."/>
            <person name="Miettinen O."/>
            <person name="Hibbett D.S."/>
            <person name="Nagy L.G."/>
        </authorList>
    </citation>
    <scope>NUCLEOTIDE SEQUENCE [LARGE SCALE GENOMIC DNA]</scope>
    <source>
        <strain evidence="15 16">CBS 166.37</strain>
    </source>
</reference>
<dbReference type="GO" id="GO:0030015">
    <property type="term" value="C:CCR4-NOT core complex"/>
    <property type="evidence" value="ECO:0007669"/>
    <property type="project" value="InterPro"/>
</dbReference>
<evidence type="ECO:0000313" key="15">
    <source>
        <dbReference type="EMBL" id="TFK42787.1"/>
    </source>
</evidence>
<dbReference type="OrthoDB" id="1933107at2759"/>
<dbReference type="Proteomes" id="UP000308652">
    <property type="component" value="Unassembled WGS sequence"/>
</dbReference>
<dbReference type="PANTHER" id="PTHR13162:SF8">
    <property type="entry name" value="CCR4-NOT TRANSCRIPTION COMPLEX SUBUNIT 1"/>
    <property type="match status" value="1"/>
</dbReference>
<dbReference type="GO" id="GO:0000289">
    <property type="term" value="P:nuclear-transcribed mRNA poly(A) tail shortening"/>
    <property type="evidence" value="ECO:0007669"/>
    <property type="project" value="UniProtKB-ARBA"/>
</dbReference>
<dbReference type="CDD" id="cd20710">
    <property type="entry name" value="NOT1_connector"/>
    <property type="match status" value="1"/>
</dbReference>
<feature type="domain" description="CCR4-NOT transcription complex subunit 1 HEAT repeat" evidence="13">
    <location>
        <begin position="475"/>
        <end position="619"/>
    </location>
</feature>
<dbReference type="InterPro" id="IPR032193">
    <property type="entry name" value="CNOT1_TTP_bind"/>
</dbReference>
<feature type="region of interest" description="Disordered" evidence="8">
    <location>
        <begin position="1336"/>
        <end position="1380"/>
    </location>
</feature>